<accession>A0A382CX78</accession>
<gene>
    <name evidence="3" type="ORF">METZ01_LOCUS182787</name>
</gene>
<keyword evidence="2" id="KW-1133">Transmembrane helix</keyword>
<sequence length="358" mass="40522">MANDGTIQGYIGAGIVFYWIGSPFWPYLSALDDPDRYCGTMGCYDIFIVPVIFLFVLFCTFISFLFCRFLGRIYYENRMSSAKYSSAWGPERAECPHCTNESGKSNRKLTYHPSDSGVINHWENRIRRLGTYRCGLCGGELINTKQAAYAFEKHPVTPNEILEQGSPCGLDCPTCSSEMVATTLLHIRKKESNNLPRLHGGGVGHPAIAAIMLGIVVIDVIAHQAQESKDNRTQTIELNGCTDCGSFWFDAFEMSAVESAANVIQTNPASLEMLAEREREWEETVIELQMSEAERRERESERESSRQARAQGRRAHYRAGRAQNTNCLHIDKRTGKKCRRVTYRSSEYCYVHQSQESQ</sequence>
<feature type="transmembrane region" description="Helical" evidence="2">
    <location>
        <begin position="47"/>
        <end position="71"/>
    </location>
</feature>
<evidence type="ECO:0000256" key="2">
    <source>
        <dbReference type="SAM" id="Phobius"/>
    </source>
</evidence>
<proteinExistence type="predicted"/>
<feature type="region of interest" description="Disordered" evidence="1">
    <location>
        <begin position="291"/>
        <end position="318"/>
    </location>
</feature>
<evidence type="ECO:0000256" key="1">
    <source>
        <dbReference type="SAM" id="MobiDB-lite"/>
    </source>
</evidence>
<feature type="transmembrane region" description="Helical" evidence="2">
    <location>
        <begin position="7"/>
        <end position="27"/>
    </location>
</feature>
<keyword evidence="2" id="KW-0472">Membrane</keyword>
<dbReference type="EMBL" id="UINC01036254">
    <property type="protein sequence ID" value="SVB29933.1"/>
    <property type="molecule type" value="Genomic_DNA"/>
</dbReference>
<feature type="compositionally biased region" description="Basic and acidic residues" evidence="1">
    <location>
        <begin position="292"/>
        <end position="306"/>
    </location>
</feature>
<keyword evidence="2" id="KW-0812">Transmembrane</keyword>
<feature type="transmembrane region" description="Helical" evidence="2">
    <location>
        <begin position="198"/>
        <end position="222"/>
    </location>
</feature>
<organism evidence="3">
    <name type="scientific">marine metagenome</name>
    <dbReference type="NCBI Taxonomy" id="408172"/>
    <lineage>
        <taxon>unclassified sequences</taxon>
        <taxon>metagenomes</taxon>
        <taxon>ecological metagenomes</taxon>
    </lineage>
</organism>
<evidence type="ECO:0000313" key="3">
    <source>
        <dbReference type="EMBL" id="SVB29933.1"/>
    </source>
</evidence>
<protein>
    <submittedName>
        <fullName evidence="3">Uncharacterized protein</fullName>
    </submittedName>
</protein>
<name>A0A382CX78_9ZZZZ</name>
<dbReference type="AlphaFoldDB" id="A0A382CX78"/>
<reference evidence="3" key="1">
    <citation type="submission" date="2018-05" db="EMBL/GenBank/DDBJ databases">
        <authorList>
            <person name="Lanie J.A."/>
            <person name="Ng W.-L."/>
            <person name="Kazmierczak K.M."/>
            <person name="Andrzejewski T.M."/>
            <person name="Davidsen T.M."/>
            <person name="Wayne K.J."/>
            <person name="Tettelin H."/>
            <person name="Glass J.I."/>
            <person name="Rusch D."/>
            <person name="Podicherti R."/>
            <person name="Tsui H.-C.T."/>
            <person name="Winkler M.E."/>
        </authorList>
    </citation>
    <scope>NUCLEOTIDE SEQUENCE</scope>
</reference>